<dbReference type="VEuPathDB" id="VectorBase:MDOMA2_012461"/>
<gene>
    <name evidence="1" type="primary">101895393</name>
</gene>
<dbReference type="eggNOG" id="ENOG502T835">
    <property type="taxonomic scope" value="Eukaryota"/>
</dbReference>
<dbReference type="SUPFAM" id="SSF101420">
    <property type="entry name" value="C-terminal domain of Ku80"/>
    <property type="match status" value="1"/>
</dbReference>
<dbReference type="KEGG" id="mde:101895393"/>
<reference evidence="1" key="1">
    <citation type="submission" date="2020-05" db="UniProtKB">
        <authorList>
            <consortium name="EnsemblMetazoa"/>
        </authorList>
    </citation>
    <scope>IDENTIFICATION</scope>
    <source>
        <strain evidence="1">Aabys</strain>
    </source>
</reference>
<dbReference type="EnsemblMetazoa" id="MDOA013083-RA">
    <property type="protein sequence ID" value="MDOA013083-PA"/>
    <property type="gene ID" value="MDOA013083"/>
</dbReference>
<dbReference type="AlphaFoldDB" id="A0A1I8N9X9"/>
<organism evidence="1">
    <name type="scientific">Musca domestica</name>
    <name type="common">House fly</name>
    <dbReference type="NCBI Taxonomy" id="7370"/>
    <lineage>
        <taxon>Eukaryota</taxon>
        <taxon>Metazoa</taxon>
        <taxon>Ecdysozoa</taxon>
        <taxon>Arthropoda</taxon>
        <taxon>Hexapoda</taxon>
        <taxon>Insecta</taxon>
        <taxon>Pterygota</taxon>
        <taxon>Neoptera</taxon>
        <taxon>Endopterygota</taxon>
        <taxon>Diptera</taxon>
        <taxon>Brachycera</taxon>
        <taxon>Muscomorpha</taxon>
        <taxon>Muscoidea</taxon>
        <taxon>Muscidae</taxon>
        <taxon>Musca</taxon>
    </lineage>
</organism>
<evidence type="ECO:0008006" key="2">
    <source>
        <dbReference type="Google" id="ProtNLM"/>
    </source>
</evidence>
<evidence type="ECO:0000313" key="1">
    <source>
        <dbReference type="EnsemblMetazoa" id="MDOA013083-PA"/>
    </source>
</evidence>
<protein>
    <recommendedName>
        <fullName evidence="2">Ku C-terminal domain-containing protein</fullName>
    </recommendedName>
</protein>
<dbReference type="RefSeq" id="XP_005189440.2">
    <property type="nucleotide sequence ID" value="XM_005189383.2"/>
</dbReference>
<sequence>MSQDSFESVPDDFGDFDATLSLTNPVEHYEQLMQEKMMTNLYVPDQMKEDIWFKIDAAARDAVWKLLFSEYANDEEVGAKEKLAATLLEKHKRNAAYYCPSDYNEWVVKLRDELLRRERMEFWRTVVVAKELGPAWARDSDMYDDLSDPEPAAYYNYGGCRAAWLENGH</sequence>
<name>A0A1I8N9X9_MUSDO</name>
<dbReference type="VEuPathDB" id="VectorBase:MDOA013083"/>
<dbReference type="InterPro" id="IPR036494">
    <property type="entry name" value="Ku_C_sf"/>
</dbReference>
<dbReference type="Gene3D" id="1.25.40.240">
    <property type="entry name" value="Ku, C-terminal domain"/>
    <property type="match status" value="1"/>
</dbReference>
<proteinExistence type="predicted"/>
<accession>A0A1I8N9X9</accession>
<dbReference type="OrthoDB" id="7917706at2759"/>